<dbReference type="AlphaFoldDB" id="A0A1D8AWC0"/>
<sequence length="392" mass="43418">MKTTLRLLPAVVLLPSFALAVYAPIPDQEQGKALTYRLGAGVSHDSNIFGGSTGEIDSVVYNFTGEISYNGSISDQTFLSASYELSNDHVVDRPGKQNLTNHHLEARVAHSFAQDTNIDLSAAYVIANNPESLLAGVPLNTDQSYNRGQFDGRYTTSLNAKTALVTKYRFVDYRYDSATLATDLDRSEHLLGLEASFQLLPETKLVGEYRYQDIGYDSAASLKNKTSNFFMVGFEHNPGKHLMVSGRAGLEDRSRDSGADTTAPYVELSTRYSYTEGSYLSAGYMHTIEEPSDVTRFTDTQVNRYFVNLQHQLSGAFTASASVTYEPSSLQGRRGVQVDLDEDTTRLGLALAWRPTKNWALIGSYDYDDVSSEDPNRGQNRDRLGVNARYTF</sequence>
<dbReference type="KEGG" id="obg:Verru16b_02270"/>
<feature type="chain" id="PRO_5009105282" description="Beta-barrel porin 2" evidence="3">
    <location>
        <begin position="21"/>
        <end position="392"/>
    </location>
</feature>
<evidence type="ECO:0000256" key="2">
    <source>
        <dbReference type="SAM" id="MobiDB-lite"/>
    </source>
</evidence>
<evidence type="ECO:0000313" key="5">
    <source>
        <dbReference type="Proteomes" id="UP000095228"/>
    </source>
</evidence>
<keyword evidence="1 3" id="KW-0732">Signal</keyword>
<dbReference type="EMBL" id="CP016094">
    <property type="protein sequence ID" value="AOS45192.1"/>
    <property type="molecule type" value="Genomic_DNA"/>
</dbReference>
<accession>A0A1D8AWC0</accession>
<evidence type="ECO:0008006" key="6">
    <source>
        <dbReference type="Google" id="ProtNLM"/>
    </source>
</evidence>
<evidence type="ECO:0000313" key="4">
    <source>
        <dbReference type="EMBL" id="AOS45192.1"/>
    </source>
</evidence>
<feature type="compositionally biased region" description="Basic and acidic residues" evidence="2">
    <location>
        <begin position="374"/>
        <end position="384"/>
    </location>
</feature>
<evidence type="ECO:0000256" key="3">
    <source>
        <dbReference type="SAM" id="SignalP"/>
    </source>
</evidence>
<feature type="signal peptide" evidence="3">
    <location>
        <begin position="1"/>
        <end position="20"/>
    </location>
</feature>
<dbReference type="OrthoDB" id="183525at2"/>
<name>A0A1D8AWC0_9BACT</name>
<evidence type="ECO:0000256" key="1">
    <source>
        <dbReference type="ARBA" id="ARBA00022729"/>
    </source>
</evidence>
<dbReference type="InterPro" id="IPR053713">
    <property type="entry name" value="Bact_OM_Channel_sf"/>
</dbReference>
<dbReference type="Proteomes" id="UP000095228">
    <property type="component" value="Chromosome"/>
</dbReference>
<dbReference type="SUPFAM" id="SSF56935">
    <property type="entry name" value="Porins"/>
    <property type="match status" value="2"/>
</dbReference>
<dbReference type="STRING" id="1838286.Verru16b_02270"/>
<keyword evidence="5" id="KW-1185">Reference proteome</keyword>
<reference evidence="4 5" key="1">
    <citation type="submission" date="2016-06" db="EMBL/GenBank/DDBJ databases">
        <title>Three novel species with peptidoglycan cell walls form the new genus Lacunisphaera gen. nov. in the family Opitutaceae of the verrucomicrobial subdivision 4.</title>
        <authorList>
            <person name="Rast P."/>
            <person name="Gloeckner I."/>
            <person name="Jogler M."/>
            <person name="Boedeker C."/>
            <person name="Jeske O."/>
            <person name="Wiegand S."/>
            <person name="Reinhardt R."/>
            <person name="Schumann P."/>
            <person name="Rohde M."/>
            <person name="Spring S."/>
            <person name="Gloeckner F.O."/>
            <person name="Jogler C."/>
        </authorList>
    </citation>
    <scope>NUCLEOTIDE SEQUENCE [LARGE SCALE GENOMIC DNA]</scope>
    <source>
        <strain evidence="4 5">IG16b</strain>
    </source>
</reference>
<dbReference type="RefSeq" id="WP_157772388.1">
    <property type="nucleotide sequence ID" value="NZ_CP016094.1"/>
</dbReference>
<proteinExistence type="predicted"/>
<gene>
    <name evidence="4" type="ORF">Verru16b_02270</name>
</gene>
<protein>
    <recommendedName>
        <fullName evidence="6">Beta-barrel porin 2</fullName>
    </recommendedName>
</protein>
<organism evidence="4 5">
    <name type="scientific">Lacunisphaera limnophila</name>
    <dbReference type="NCBI Taxonomy" id="1838286"/>
    <lineage>
        <taxon>Bacteria</taxon>
        <taxon>Pseudomonadati</taxon>
        <taxon>Verrucomicrobiota</taxon>
        <taxon>Opitutia</taxon>
        <taxon>Opitutales</taxon>
        <taxon>Opitutaceae</taxon>
        <taxon>Lacunisphaera</taxon>
    </lineage>
</organism>
<feature type="region of interest" description="Disordered" evidence="2">
    <location>
        <begin position="370"/>
        <end position="392"/>
    </location>
</feature>
<dbReference type="Gene3D" id="2.40.160.40">
    <property type="entry name" value="monomeric porin ompg"/>
    <property type="match status" value="1"/>
</dbReference>